<dbReference type="FunFam" id="3.40.50.1470:FF:000001">
    <property type="entry name" value="Peptidyl-tRNA hydrolase"/>
    <property type="match status" value="1"/>
</dbReference>
<dbReference type="PANTHER" id="PTHR17224:SF1">
    <property type="entry name" value="PEPTIDYL-TRNA HYDROLASE"/>
    <property type="match status" value="1"/>
</dbReference>
<feature type="binding site" evidence="7">
    <location>
        <position position="118"/>
    </location>
    <ligand>
        <name>tRNA</name>
        <dbReference type="ChEBI" id="CHEBI:17843"/>
    </ligand>
</feature>
<feature type="site" description="Discriminates between blocked and unblocked aminoacyl-tRNA" evidence="7">
    <location>
        <position position="14"/>
    </location>
</feature>
<comment type="function">
    <text evidence="7">Catalyzes the release of premature peptidyl moieties from peptidyl-tRNA molecules trapped in stalled 50S ribosomal subunits, and thus maintains levels of free tRNAs and 50S ribosomes.</text>
</comment>
<dbReference type="PROSITE" id="PS01195">
    <property type="entry name" value="PEPT_TRNA_HYDROL_1"/>
    <property type="match status" value="1"/>
</dbReference>
<dbReference type="GO" id="GO:0004045">
    <property type="term" value="F:peptidyl-tRNA hydrolase activity"/>
    <property type="evidence" value="ECO:0007669"/>
    <property type="project" value="UniProtKB-UniRule"/>
</dbReference>
<feature type="active site" description="Proton acceptor" evidence="7">
    <location>
        <position position="24"/>
    </location>
</feature>
<name>A0A831RN53_9GAMM</name>
<comment type="similarity">
    <text evidence="5 7 9">Belongs to the PTH family.</text>
</comment>
<dbReference type="NCBIfam" id="TIGR00447">
    <property type="entry name" value="pth"/>
    <property type="match status" value="1"/>
</dbReference>
<comment type="catalytic activity">
    <reaction evidence="7 8">
        <text>an N-acyl-L-alpha-aminoacyl-tRNA + H2O = an N-acyl-L-amino acid + a tRNA + H(+)</text>
        <dbReference type="Rhea" id="RHEA:54448"/>
        <dbReference type="Rhea" id="RHEA-COMP:10123"/>
        <dbReference type="Rhea" id="RHEA-COMP:13883"/>
        <dbReference type="ChEBI" id="CHEBI:15377"/>
        <dbReference type="ChEBI" id="CHEBI:15378"/>
        <dbReference type="ChEBI" id="CHEBI:59874"/>
        <dbReference type="ChEBI" id="CHEBI:78442"/>
        <dbReference type="ChEBI" id="CHEBI:138191"/>
        <dbReference type="EC" id="3.1.1.29"/>
    </reaction>
</comment>
<evidence type="ECO:0000313" key="10">
    <source>
        <dbReference type="EMBL" id="HEB97127.1"/>
    </source>
</evidence>
<dbReference type="InterPro" id="IPR001328">
    <property type="entry name" value="Pept_tRNA_hydro"/>
</dbReference>
<evidence type="ECO:0000256" key="3">
    <source>
        <dbReference type="ARBA" id="ARBA00022801"/>
    </source>
</evidence>
<dbReference type="GO" id="GO:0072344">
    <property type="term" value="P:rescue of stalled ribosome"/>
    <property type="evidence" value="ECO:0007669"/>
    <property type="project" value="UniProtKB-UniRule"/>
</dbReference>
<reference evidence="10" key="1">
    <citation type="journal article" date="2020" name="mSystems">
        <title>Genome- and Community-Level Interaction Insights into Carbon Utilization and Element Cycling Functions of Hydrothermarchaeota in Hydrothermal Sediment.</title>
        <authorList>
            <person name="Zhou Z."/>
            <person name="Liu Y."/>
            <person name="Xu W."/>
            <person name="Pan J."/>
            <person name="Luo Z.H."/>
            <person name="Li M."/>
        </authorList>
    </citation>
    <scope>NUCLEOTIDE SEQUENCE [LARGE SCALE GENOMIC DNA]</scope>
    <source>
        <strain evidence="10">HyVt-443</strain>
    </source>
</reference>
<evidence type="ECO:0000256" key="8">
    <source>
        <dbReference type="RuleBase" id="RU000673"/>
    </source>
</evidence>
<evidence type="ECO:0000256" key="5">
    <source>
        <dbReference type="ARBA" id="ARBA00038063"/>
    </source>
</evidence>
<evidence type="ECO:0000256" key="4">
    <source>
        <dbReference type="ARBA" id="ARBA00022884"/>
    </source>
</evidence>
<keyword evidence="4 7" id="KW-0694">RNA-binding</keyword>
<feature type="binding site" evidence="7">
    <location>
        <position position="19"/>
    </location>
    <ligand>
        <name>tRNA</name>
        <dbReference type="ChEBI" id="CHEBI:17843"/>
    </ligand>
</feature>
<accession>A0A831RN53</accession>
<keyword evidence="3 7" id="KW-0378">Hydrolase</keyword>
<keyword evidence="7" id="KW-0963">Cytoplasm</keyword>
<evidence type="ECO:0000256" key="2">
    <source>
        <dbReference type="ARBA" id="ARBA00022555"/>
    </source>
</evidence>
<keyword evidence="2 7" id="KW-0820">tRNA-binding</keyword>
<protein>
    <recommendedName>
        <fullName evidence="6 7">Peptidyl-tRNA hydrolase</fullName>
        <shortName evidence="7">Pth</shortName>
        <ecNumber evidence="1 7">3.1.1.29</ecNumber>
    </recommendedName>
</protein>
<evidence type="ECO:0000256" key="7">
    <source>
        <dbReference type="HAMAP-Rule" id="MF_00083"/>
    </source>
</evidence>
<dbReference type="Proteomes" id="UP000886251">
    <property type="component" value="Unassembled WGS sequence"/>
</dbReference>
<dbReference type="PANTHER" id="PTHR17224">
    <property type="entry name" value="PEPTIDYL-TRNA HYDROLASE"/>
    <property type="match status" value="1"/>
</dbReference>
<dbReference type="CDD" id="cd00462">
    <property type="entry name" value="PTH"/>
    <property type="match status" value="1"/>
</dbReference>
<dbReference type="GO" id="GO:0005737">
    <property type="term" value="C:cytoplasm"/>
    <property type="evidence" value="ECO:0007669"/>
    <property type="project" value="UniProtKB-SubCell"/>
</dbReference>
<evidence type="ECO:0000256" key="1">
    <source>
        <dbReference type="ARBA" id="ARBA00013260"/>
    </source>
</evidence>
<dbReference type="EMBL" id="DRKP01000145">
    <property type="protein sequence ID" value="HEB97127.1"/>
    <property type="molecule type" value="Genomic_DNA"/>
</dbReference>
<evidence type="ECO:0000256" key="9">
    <source>
        <dbReference type="RuleBase" id="RU004320"/>
    </source>
</evidence>
<sequence>MPSSSIQLIVGLGNPGAEYRETRHNAGYWFVEDVAERHGCCFRSERRFHGDTCMFTLEGRACRLLKPTTFMNRSGQSVAALVNYYRIPLEQVLVVHDELDLPPGAVRLKQGGGHGGHNGLRDIISVLGGRDFWRLRVGIGHPGDSRKVVGYVLGRPSKEDDLSIRDALSRAEDELPDILGGAFQRVMNRLHTAAPP</sequence>
<dbReference type="InterPro" id="IPR036416">
    <property type="entry name" value="Pept_tRNA_hydro_sf"/>
</dbReference>
<organism evidence="10">
    <name type="scientific">Sedimenticola thiotaurini</name>
    <dbReference type="NCBI Taxonomy" id="1543721"/>
    <lineage>
        <taxon>Bacteria</taxon>
        <taxon>Pseudomonadati</taxon>
        <taxon>Pseudomonadota</taxon>
        <taxon>Gammaproteobacteria</taxon>
        <taxon>Chromatiales</taxon>
        <taxon>Sedimenticolaceae</taxon>
        <taxon>Sedimenticola</taxon>
    </lineage>
</organism>
<dbReference type="InterPro" id="IPR018171">
    <property type="entry name" value="Pept_tRNA_hydro_CS"/>
</dbReference>
<dbReference type="HAMAP" id="MF_00083">
    <property type="entry name" value="Pept_tRNA_hydro_bact"/>
    <property type="match status" value="1"/>
</dbReference>
<dbReference type="GO" id="GO:0000049">
    <property type="term" value="F:tRNA binding"/>
    <property type="evidence" value="ECO:0007669"/>
    <property type="project" value="UniProtKB-UniRule"/>
</dbReference>
<dbReference type="Pfam" id="PF01195">
    <property type="entry name" value="Pept_tRNA_hydro"/>
    <property type="match status" value="1"/>
</dbReference>
<comment type="subunit">
    <text evidence="7">Monomer.</text>
</comment>
<dbReference type="Gene3D" id="3.40.50.1470">
    <property type="entry name" value="Peptidyl-tRNA hydrolase"/>
    <property type="match status" value="1"/>
</dbReference>
<feature type="binding site" evidence="7">
    <location>
        <position position="70"/>
    </location>
    <ligand>
        <name>tRNA</name>
        <dbReference type="ChEBI" id="CHEBI:17843"/>
    </ligand>
</feature>
<comment type="function">
    <text evidence="7">Hydrolyzes ribosome-free peptidyl-tRNAs (with 1 or more amino acids incorporated), which drop off the ribosome during protein synthesis, or as a result of ribosome stalling.</text>
</comment>
<gene>
    <name evidence="7" type="primary">pth</name>
    <name evidence="10" type="ORF">ENI96_11960</name>
</gene>
<feature type="site" description="Stabilizes the basic form of H active site to accept a proton" evidence="7">
    <location>
        <position position="97"/>
    </location>
</feature>
<proteinExistence type="inferred from homology"/>
<dbReference type="SUPFAM" id="SSF53178">
    <property type="entry name" value="Peptidyl-tRNA hydrolase-like"/>
    <property type="match status" value="1"/>
</dbReference>
<evidence type="ECO:0000256" key="6">
    <source>
        <dbReference type="ARBA" id="ARBA00050038"/>
    </source>
</evidence>
<dbReference type="AlphaFoldDB" id="A0A831RN53"/>
<dbReference type="GO" id="GO:0006515">
    <property type="term" value="P:protein quality control for misfolded or incompletely synthesized proteins"/>
    <property type="evidence" value="ECO:0007669"/>
    <property type="project" value="UniProtKB-UniRule"/>
</dbReference>
<feature type="binding site" evidence="7">
    <location>
        <position position="72"/>
    </location>
    <ligand>
        <name>tRNA</name>
        <dbReference type="ChEBI" id="CHEBI:17843"/>
    </ligand>
</feature>
<comment type="subcellular location">
    <subcellularLocation>
        <location evidence="7">Cytoplasm</location>
    </subcellularLocation>
</comment>
<comment type="caution">
    <text evidence="10">The sequence shown here is derived from an EMBL/GenBank/DDBJ whole genome shotgun (WGS) entry which is preliminary data.</text>
</comment>
<dbReference type="EC" id="3.1.1.29" evidence="1 7"/>
<dbReference type="PROSITE" id="PS01196">
    <property type="entry name" value="PEPT_TRNA_HYDROL_2"/>
    <property type="match status" value="1"/>
</dbReference>